<protein>
    <submittedName>
        <fullName evidence="1">Uncharacterized protein</fullName>
    </submittedName>
</protein>
<name>A0ACC3T6X0_LIPKO</name>
<dbReference type="EMBL" id="MU971344">
    <property type="protein sequence ID" value="KAK9239678.1"/>
    <property type="molecule type" value="Genomic_DNA"/>
</dbReference>
<reference evidence="2" key="1">
    <citation type="journal article" date="2024" name="Front. Bioeng. Biotechnol.">
        <title>Genome-scale model development and genomic sequencing of the oleaginous clade Lipomyces.</title>
        <authorList>
            <person name="Czajka J.J."/>
            <person name="Han Y."/>
            <person name="Kim J."/>
            <person name="Mondo S.J."/>
            <person name="Hofstad B.A."/>
            <person name="Robles A."/>
            <person name="Haridas S."/>
            <person name="Riley R."/>
            <person name="LaButti K."/>
            <person name="Pangilinan J."/>
            <person name="Andreopoulos W."/>
            <person name="Lipzen A."/>
            <person name="Yan J."/>
            <person name="Wang M."/>
            <person name="Ng V."/>
            <person name="Grigoriev I.V."/>
            <person name="Spatafora J.W."/>
            <person name="Magnuson J.K."/>
            <person name="Baker S.E."/>
            <person name="Pomraning K.R."/>
        </authorList>
    </citation>
    <scope>NUCLEOTIDE SEQUENCE [LARGE SCALE GENOMIC DNA]</scope>
    <source>
        <strain evidence="2">CBS 7786</strain>
    </source>
</reference>
<sequence length="98" mass="11183">MNSMKSLWEFIKKWKYRYEVTMPLYAMTPMEQLILNSLFFIGVVFLAIALYKYAPVQIQLLAERAYYYYTGVDSSASLDHDKASSIQAGGLSTGTGYI</sequence>
<proteinExistence type="predicted"/>
<accession>A0ACC3T6X0</accession>
<gene>
    <name evidence="1" type="ORF">V1525DRAFT_338744</name>
</gene>
<evidence type="ECO:0000313" key="1">
    <source>
        <dbReference type="EMBL" id="KAK9239678.1"/>
    </source>
</evidence>
<comment type="caution">
    <text evidence="1">The sequence shown here is derived from an EMBL/GenBank/DDBJ whole genome shotgun (WGS) entry which is preliminary data.</text>
</comment>
<dbReference type="Proteomes" id="UP001433508">
    <property type="component" value="Unassembled WGS sequence"/>
</dbReference>
<keyword evidence="2" id="KW-1185">Reference proteome</keyword>
<evidence type="ECO:0000313" key="2">
    <source>
        <dbReference type="Proteomes" id="UP001433508"/>
    </source>
</evidence>
<organism evidence="1 2">
    <name type="scientific">Lipomyces kononenkoae</name>
    <name type="common">Yeast</name>
    <dbReference type="NCBI Taxonomy" id="34357"/>
    <lineage>
        <taxon>Eukaryota</taxon>
        <taxon>Fungi</taxon>
        <taxon>Dikarya</taxon>
        <taxon>Ascomycota</taxon>
        <taxon>Saccharomycotina</taxon>
        <taxon>Lipomycetes</taxon>
        <taxon>Lipomycetales</taxon>
        <taxon>Lipomycetaceae</taxon>
        <taxon>Lipomyces</taxon>
    </lineage>
</organism>